<sequence>MDIFQAIDKRSSGELGRIADELYHQKRINEKNPQGKTPLIYAIEKKFKQGVRIISLNHASIIEPDSDGNTPLHVAAKIDDGSMVSFLLQKGAKPDIYDSNG</sequence>
<accession>A2HX64</accession>
<evidence type="ECO:0000256" key="1">
    <source>
        <dbReference type="ARBA" id="ARBA00022737"/>
    </source>
</evidence>
<gene>
    <name evidence="4" type="ORF">TVAG_605770</name>
</gene>
<dbReference type="Pfam" id="PF12796">
    <property type="entry name" value="Ank_2"/>
    <property type="match status" value="1"/>
</dbReference>
<dbReference type="InterPro" id="IPR036770">
    <property type="entry name" value="Ankyrin_rpt-contain_sf"/>
</dbReference>
<keyword evidence="5" id="KW-1185">Reference proteome</keyword>
<evidence type="ECO:0000313" key="4">
    <source>
        <dbReference type="EMBL" id="EAX66003.1"/>
    </source>
</evidence>
<keyword evidence="1" id="KW-0677">Repeat</keyword>
<dbReference type="PROSITE" id="PS50297">
    <property type="entry name" value="ANK_REP_REGION"/>
    <property type="match status" value="1"/>
</dbReference>
<reference evidence="4" key="2">
    <citation type="journal article" date="2007" name="Science">
        <title>Draft genome sequence of the sexually transmitted pathogen Trichomonas vaginalis.</title>
        <authorList>
            <person name="Carlton J.M."/>
            <person name="Hirt R.P."/>
            <person name="Silva J.C."/>
            <person name="Delcher A.L."/>
            <person name="Schatz M."/>
            <person name="Zhao Q."/>
            <person name="Wortman J.R."/>
            <person name="Bidwell S.L."/>
            <person name="Alsmark U.C.M."/>
            <person name="Besteiro S."/>
            <person name="Sicheritz-Ponten T."/>
            <person name="Noel C.J."/>
            <person name="Dacks J.B."/>
            <person name="Foster P.G."/>
            <person name="Simillion C."/>
            <person name="Van de Peer Y."/>
            <person name="Miranda-Saavedra D."/>
            <person name="Barton G.J."/>
            <person name="Westrop G.D."/>
            <person name="Mueller S."/>
            <person name="Dessi D."/>
            <person name="Fiori P.L."/>
            <person name="Ren Q."/>
            <person name="Paulsen I."/>
            <person name="Zhang H."/>
            <person name="Bastida-Corcuera F.D."/>
            <person name="Simoes-Barbosa A."/>
            <person name="Brown M.T."/>
            <person name="Hayes R.D."/>
            <person name="Mukherjee M."/>
            <person name="Okumura C.Y."/>
            <person name="Schneider R."/>
            <person name="Smith A.J."/>
            <person name="Vanacova S."/>
            <person name="Villalvazo M."/>
            <person name="Haas B.J."/>
            <person name="Pertea M."/>
            <person name="Feldblyum T.V."/>
            <person name="Utterback T.R."/>
            <person name="Shu C.L."/>
            <person name="Osoegawa K."/>
            <person name="de Jong P.J."/>
            <person name="Hrdy I."/>
            <person name="Horvathova L."/>
            <person name="Zubacova Z."/>
            <person name="Dolezal P."/>
            <person name="Malik S.B."/>
            <person name="Logsdon J.M. Jr."/>
            <person name="Henze K."/>
            <person name="Gupta A."/>
            <person name="Wang C.C."/>
            <person name="Dunne R.L."/>
            <person name="Upcroft J.A."/>
            <person name="Upcroft P."/>
            <person name="White O."/>
            <person name="Salzberg S.L."/>
            <person name="Tang P."/>
            <person name="Chiu C.-H."/>
            <person name="Lee Y.-S."/>
            <person name="Embley T.M."/>
            <person name="Coombs G.H."/>
            <person name="Mottram J.C."/>
            <person name="Tachezy J."/>
            <person name="Fraser-Liggett C.M."/>
            <person name="Johnson P.J."/>
        </authorList>
    </citation>
    <scope>NUCLEOTIDE SEQUENCE [LARGE SCALE GENOMIC DNA]</scope>
    <source>
        <strain evidence="4">G3</strain>
    </source>
</reference>
<dbReference type="PROSITE" id="PS50088">
    <property type="entry name" value="ANK_REPEAT"/>
    <property type="match status" value="1"/>
</dbReference>
<dbReference type="OrthoDB" id="73919at2759"/>
<feature type="non-terminal residue" evidence="4">
    <location>
        <position position="101"/>
    </location>
</feature>
<dbReference type="VEuPathDB" id="TrichDB:TVAG_605770"/>
<dbReference type="SUPFAM" id="SSF48403">
    <property type="entry name" value="Ankyrin repeat"/>
    <property type="match status" value="1"/>
</dbReference>
<evidence type="ECO:0000313" key="5">
    <source>
        <dbReference type="Proteomes" id="UP000001542"/>
    </source>
</evidence>
<feature type="repeat" description="ANK" evidence="3">
    <location>
        <begin position="67"/>
        <end position="99"/>
    </location>
</feature>
<proteinExistence type="predicted"/>
<name>A2HX64_TRIV3</name>
<evidence type="ECO:0000256" key="3">
    <source>
        <dbReference type="PROSITE-ProRule" id="PRU00023"/>
    </source>
</evidence>
<organism evidence="4 5">
    <name type="scientific">Trichomonas vaginalis (strain ATCC PRA-98 / G3)</name>
    <dbReference type="NCBI Taxonomy" id="412133"/>
    <lineage>
        <taxon>Eukaryota</taxon>
        <taxon>Metamonada</taxon>
        <taxon>Parabasalia</taxon>
        <taxon>Trichomonadida</taxon>
        <taxon>Trichomonadidae</taxon>
        <taxon>Trichomonas</taxon>
    </lineage>
</organism>
<dbReference type="SMART" id="SM00248">
    <property type="entry name" value="ANK"/>
    <property type="match status" value="2"/>
</dbReference>
<protein>
    <submittedName>
        <fullName evidence="4">Ankyrin repeat protein, putative</fullName>
    </submittedName>
</protein>
<reference evidence="4" key="1">
    <citation type="submission" date="2006-10" db="EMBL/GenBank/DDBJ databases">
        <authorList>
            <person name="Amadeo P."/>
            <person name="Zhao Q."/>
            <person name="Wortman J."/>
            <person name="Fraser-Liggett C."/>
            <person name="Carlton J."/>
        </authorList>
    </citation>
    <scope>NUCLEOTIDE SEQUENCE</scope>
    <source>
        <strain evidence="4">G3</strain>
    </source>
</reference>
<dbReference type="AlphaFoldDB" id="A2HX64"/>
<evidence type="ECO:0000256" key="2">
    <source>
        <dbReference type="ARBA" id="ARBA00023043"/>
    </source>
</evidence>
<dbReference type="PANTHER" id="PTHR24171">
    <property type="entry name" value="ANKYRIN REPEAT DOMAIN-CONTAINING PROTEIN 39-RELATED"/>
    <property type="match status" value="1"/>
</dbReference>
<dbReference type="Gene3D" id="1.25.40.20">
    <property type="entry name" value="Ankyrin repeat-containing domain"/>
    <property type="match status" value="1"/>
</dbReference>
<dbReference type="VEuPathDB" id="TrichDB:TVAGG3_0774100"/>
<dbReference type="Proteomes" id="UP000001542">
    <property type="component" value="Unassembled WGS sequence"/>
</dbReference>
<dbReference type="InParanoid" id="A2HX64"/>
<dbReference type="EMBL" id="DS147307">
    <property type="protein sequence ID" value="EAX66003.1"/>
    <property type="molecule type" value="Genomic_DNA"/>
</dbReference>
<dbReference type="InterPro" id="IPR002110">
    <property type="entry name" value="Ankyrin_rpt"/>
</dbReference>
<keyword evidence="2 3" id="KW-0040">ANK repeat</keyword>